<evidence type="ECO:0000313" key="7">
    <source>
        <dbReference type="Proteomes" id="UP000198953"/>
    </source>
</evidence>
<evidence type="ECO:0000259" key="5">
    <source>
        <dbReference type="Pfam" id="PF01872"/>
    </source>
</evidence>
<accession>A0A1H7QPV1</accession>
<feature type="region of interest" description="Disordered" evidence="4">
    <location>
        <begin position="1"/>
        <end position="30"/>
    </location>
</feature>
<dbReference type="AlphaFoldDB" id="A0A1H7QPV1"/>
<evidence type="ECO:0000256" key="1">
    <source>
        <dbReference type="ARBA" id="ARBA00005104"/>
    </source>
</evidence>
<dbReference type="SUPFAM" id="SSF53597">
    <property type="entry name" value="Dihydrofolate reductase-like"/>
    <property type="match status" value="1"/>
</dbReference>
<reference evidence="6 7" key="1">
    <citation type="submission" date="2016-10" db="EMBL/GenBank/DDBJ databases">
        <authorList>
            <person name="de Groot N.N."/>
        </authorList>
    </citation>
    <scope>NUCLEOTIDE SEQUENCE [LARGE SCALE GENOMIC DNA]</scope>
    <source>
        <strain evidence="6 7">DSM 43357</strain>
    </source>
</reference>
<keyword evidence="2" id="KW-0521">NADP</keyword>
<proteinExistence type="predicted"/>
<protein>
    <submittedName>
        <fullName evidence="6">Pyrimidine reductase, riboflavin biosynthesis</fullName>
    </submittedName>
</protein>
<dbReference type="Proteomes" id="UP000198953">
    <property type="component" value="Unassembled WGS sequence"/>
</dbReference>
<dbReference type="InterPro" id="IPR024072">
    <property type="entry name" value="DHFR-like_dom_sf"/>
</dbReference>
<dbReference type="Gene3D" id="3.40.430.10">
    <property type="entry name" value="Dihydrofolate Reductase, subunit A"/>
    <property type="match status" value="1"/>
</dbReference>
<dbReference type="RefSeq" id="WP_055504546.1">
    <property type="nucleotide sequence ID" value="NZ_BBZG01000002.1"/>
</dbReference>
<gene>
    <name evidence="6" type="ORF">SAMN05660976_02638</name>
</gene>
<name>A0A1H7QPV1_9ACTN</name>
<keyword evidence="3" id="KW-0560">Oxidoreductase</keyword>
<comment type="pathway">
    <text evidence="1">Cofactor biosynthesis; riboflavin biosynthesis.</text>
</comment>
<dbReference type="EMBL" id="FOBF01000005">
    <property type="protein sequence ID" value="SEL50006.1"/>
    <property type="molecule type" value="Genomic_DNA"/>
</dbReference>
<dbReference type="PANTHER" id="PTHR38011">
    <property type="entry name" value="DIHYDROFOLATE REDUCTASE FAMILY PROTEIN (AFU_ORTHOLOGUE AFUA_8G06820)"/>
    <property type="match status" value="1"/>
</dbReference>
<evidence type="ECO:0000256" key="4">
    <source>
        <dbReference type="SAM" id="MobiDB-lite"/>
    </source>
</evidence>
<dbReference type="GO" id="GO:0008703">
    <property type="term" value="F:5-amino-6-(5-phosphoribosylamino)uracil reductase activity"/>
    <property type="evidence" value="ECO:0007669"/>
    <property type="project" value="InterPro"/>
</dbReference>
<dbReference type="PANTHER" id="PTHR38011:SF7">
    <property type="entry name" value="2,5-DIAMINO-6-RIBOSYLAMINO-4(3H)-PYRIMIDINONE 5'-PHOSPHATE REDUCTASE"/>
    <property type="match status" value="1"/>
</dbReference>
<keyword evidence="7" id="KW-1185">Reference proteome</keyword>
<evidence type="ECO:0000256" key="3">
    <source>
        <dbReference type="ARBA" id="ARBA00023002"/>
    </source>
</evidence>
<dbReference type="GO" id="GO:0009231">
    <property type="term" value="P:riboflavin biosynthetic process"/>
    <property type="evidence" value="ECO:0007669"/>
    <property type="project" value="InterPro"/>
</dbReference>
<organism evidence="6 7">
    <name type="scientific">Nonomuraea pusilla</name>
    <dbReference type="NCBI Taxonomy" id="46177"/>
    <lineage>
        <taxon>Bacteria</taxon>
        <taxon>Bacillati</taxon>
        <taxon>Actinomycetota</taxon>
        <taxon>Actinomycetes</taxon>
        <taxon>Streptosporangiales</taxon>
        <taxon>Streptosporangiaceae</taxon>
        <taxon>Nonomuraea</taxon>
    </lineage>
</organism>
<dbReference type="Pfam" id="PF01872">
    <property type="entry name" value="RibD_C"/>
    <property type="match status" value="1"/>
</dbReference>
<evidence type="ECO:0000256" key="2">
    <source>
        <dbReference type="ARBA" id="ARBA00022857"/>
    </source>
</evidence>
<dbReference type="InterPro" id="IPR050765">
    <property type="entry name" value="Riboflavin_Biosynth_HTPR"/>
</dbReference>
<dbReference type="InterPro" id="IPR002734">
    <property type="entry name" value="RibDG_C"/>
</dbReference>
<dbReference type="OrthoDB" id="9800865at2"/>
<feature type="domain" description="Bacterial bifunctional deaminase-reductase C-terminal" evidence="5">
    <location>
        <begin position="20"/>
        <end position="250"/>
    </location>
</feature>
<dbReference type="STRING" id="46177.SAMN05660976_02638"/>
<sequence length="264" mass="28965">MIEGMPDAGQKGQDRPGRPRVVAHNSSSVDGRVTLSPGMLLMTDERWPVYSGSAYADVKRRHDPQVILEGSGSFVTDDQTAGQFPPPTETAEVLRQHYLPDHIKALATKGWLVVPDSRGRVRWVYKQFPGPDWEGWHLLVLVAAATPLEYLSFLRREGIPYLLVGDQRVDLEAALKELGDRLNVQTVVSTGGGRLNGALLRAGLLDEIEIEVVPIAVGGTTTPALFTATDLPLDASPTPLRLLAVERRSRDRVLLRYHVAEPGL</sequence>
<evidence type="ECO:0000313" key="6">
    <source>
        <dbReference type="EMBL" id="SEL50006.1"/>
    </source>
</evidence>